<dbReference type="OrthoDB" id="153030at2759"/>
<comment type="caution">
    <text evidence="1">The sequence shown here is derived from an EMBL/GenBank/DDBJ whole genome shotgun (WGS) entry which is preliminary data.</text>
</comment>
<dbReference type="PANTHER" id="PTHR13510">
    <property type="entry name" value="FYVE-FINGER-CONTAINING RAB5 EFFECTOR PROTEIN RABENOSYN-5-RELATED"/>
    <property type="match status" value="1"/>
</dbReference>
<evidence type="ECO:0008006" key="3">
    <source>
        <dbReference type="Google" id="ProtNLM"/>
    </source>
</evidence>
<dbReference type="InterPro" id="IPR052727">
    <property type="entry name" value="Rab4/Rab5_effector"/>
</dbReference>
<gene>
    <name evidence="1" type="ORF">CCR75_009340</name>
</gene>
<protein>
    <recommendedName>
        <fullName evidence="3">FYVE-type domain-containing protein</fullName>
    </recommendedName>
</protein>
<dbReference type="AlphaFoldDB" id="A0A976FM76"/>
<name>A0A976FM76_BRELC</name>
<dbReference type="GeneID" id="94353052"/>
<dbReference type="Proteomes" id="UP000294530">
    <property type="component" value="Unassembled WGS sequence"/>
</dbReference>
<dbReference type="PANTHER" id="PTHR13510:SF44">
    <property type="entry name" value="RABENOSYN-5"/>
    <property type="match status" value="1"/>
</dbReference>
<evidence type="ECO:0000313" key="2">
    <source>
        <dbReference type="Proteomes" id="UP000294530"/>
    </source>
</evidence>
<dbReference type="KEGG" id="blac:94353052"/>
<dbReference type="EMBL" id="SHOA02000005">
    <property type="protein sequence ID" value="TDH69378.1"/>
    <property type="molecule type" value="Genomic_DNA"/>
</dbReference>
<keyword evidence="2" id="KW-1185">Reference proteome</keyword>
<reference evidence="1 2" key="1">
    <citation type="journal article" date="2021" name="Genome Biol.">
        <title>AFLAP: assembly-free linkage analysis pipeline using k-mers from genome sequencing data.</title>
        <authorList>
            <person name="Fletcher K."/>
            <person name="Zhang L."/>
            <person name="Gil J."/>
            <person name="Han R."/>
            <person name="Cavanaugh K."/>
            <person name="Michelmore R."/>
        </authorList>
    </citation>
    <scope>NUCLEOTIDE SEQUENCE [LARGE SCALE GENOMIC DNA]</scope>
    <source>
        <strain evidence="1 2">SF5</strain>
    </source>
</reference>
<proteinExistence type="predicted"/>
<evidence type="ECO:0000313" key="1">
    <source>
        <dbReference type="EMBL" id="TDH69378.1"/>
    </source>
</evidence>
<sequence>MKHDSASPPPTALSFEEADVLLSISDAFIQEAVQMSRHYIGCSRHPSAIDATRWKRVAHVRDLTMYQERRGRARLGTKRKLGSRLAETDFPDDQTKLLPATLMLGTFIGDLESVMFGLQTLTEDATRLRASYLGDTYVDERLLAVPLEYPSYRDPLRSCTLKWRGLRRGAKVASGQFFSSRVTETVYIESSGVTVLSPGERIGYELLQSVDVPGFSGASKTEKPHAIISYCYVYRQASSNVVEVFMLGSTSRDGVSIGGAIAKMHSLDQLERCAELKKLAWLLKTSQPTLTNSQESGSCAECFRSFGRWPHRAERQCSVCDDHVCTSCIKYRHMRFALPDRLKIIRSKLAFCGRCVRRANETSPLTVATFDAMEHDDEFDLNTIESSSPLLSHGSKWGSQYLDDLAMTILGDL</sequence>
<dbReference type="RefSeq" id="XP_067818877.1">
    <property type="nucleotide sequence ID" value="XM_067967381.1"/>
</dbReference>
<accession>A0A976FM76</accession>
<organism evidence="1 2">
    <name type="scientific">Bremia lactucae</name>
    <name type="common">Lettuce downy mildew</name>
    <dbReference type="NCBI Taxonomy" id="4779"/>
    <lineage>
        <taxon>Eukaryota</taxon>
        <taxon>Sar</taxon>
        <taxon>Stramenopiles</taxon>
        <taxon>Oomycota</taxon>
        <taxon>Peronosporomycetes</taxon>
        <taxon>Peronosporales</taxon>
        <taxon>Peronosporaceae</taxon>
        <taxon>Bremia</taxon>
    </lineage>
</organism>